<proteinExistence type="inferred from homology"/>
<evidence type="ECO:0000256" key="7">
    <source>
        <dbReference type="SAM" id="SignalP"/>
    </source>
</evidence>
<dbReference type="GO" id="GO:0016020">
    <property type="term" value="C:membrane"/>
    <property type="evidence" value="ECO:0007669"/>
    <property type="project" value="InterPro"/>
</dbReference>
<evidence type="ECO:0000256" key="6">
    <source>
        <dbReference type="ARBA" id="ARBA00023288"/>
    </source>
</evidence>
<keyword evidence="4" id="KW-0472">Membrane</keyword>
<evidence type="ECO:0000313" key="11">
    <source>
        <dbReference type="Proteomes" id="UP001321908"/>
    </source>
</evidence>
<evidence type="ECO:0000313" key="8">
    <source>
        <dbReference type="EMBL" id="SOC53547.1"/>
    </source>
</evidence>
<dbReference type="PROSITE" id="PS51257">
    <property type="entry name" value="PROKAR_LIPOPROTEIN"/>
    <property type="match status" value="1"/>
</dbReference>
<dbReference type="EMBL" id="CP140151">
    <property type="protein sequence ID" value="WQH10171.1"/>
    <property type="molecule type" value="Genomic_DNA"/>
</dbReference>
<keyword evidence="11" id="KW-1185">Reference proteome</keyword>
<accession>A0A285VI38</accession>
<protein>
    <submittedName>
        <fullName evidence="9">Entericidin A/B family lipoprotein</fullName>
    </submittedName>
    <submittedName>
        <fullName evidence="8">Entericidin B</fullName>
    </submittedName>
</protein>
<feature type="signal peptide" evidence="7">
    <location>
        <begin position="1"/>
        <end position="25"/>
    </location>
</feature>
<keyword evidence="2" id="KW-1003">Cell membrane</keyword>
<gene>
    <name evidence="8" type="ORF">SAMN05421509_102419</name>
    <name evidence="9" type="ORF">SR908_05740</name>
</gene>
<evidence type="ECO:0000313" key="10">
    <source>
        <dbReference type="Proteomes" id="UP000219023"/>
    </source>
</evidence>
<sequence length="43" mass="4398">MKRTSIAVLGLLLLAVLSGCNTIHGAGEDIERGGEAMQDAATN</sequence>
<dbReference type="Proteomes" id="UP000219023">
    <property type="component" value="Unassembled WGS sequence"/>
</dbReference>
<dbReference type="RefSeq" id="WP_097022173.1">
    <property type="nucleotide sequence ID" value="NZ_CP140151.1"/>
</dbReference>
<feature type="chain" id="PRO_5012131484" evidence="7">
    <location>
        <begin position="26"/>
        <end position="43"/>
    </location>
</feature>
<evidence type="ECO:0000256" key="4">
    <source>
        <dbReference type="ARBA" id="ARBA00023136"/>
    </source>
</evidence>
<evidence type="ECO:0000256" key="2">
    <source>
        <dbReference type="ARBA" id="ARBA00022475"/>
    </source>
</evidence>
<comment type="similarity">
    <text evidence="1">Belongs to the EcnA/EcnB lipoprotein family.</text>
</comment>
<reference evidence="9 11" key="2">
    <citation type="submission" date="2023-11" db="EMBL/GenBank/DDBJ databases">
        <title>MicrobeMod: A computational toolkit for identifying prokaryotic methylation and restriction-modification with nanopore sequencing.</title>
        <authorList>
            <person name="Crits-Christoph A."/>
            <person name="Kang S.C."/>
            <person name="Lee H."/>
            <person name="Ostrov N."/>
        </authorList>
    </citation>
    <scope>NUCLEOTIDE SEQUENCE [LARGE SCALE GENOMIC DNA]</scope>
    <source>
        <strain evidence="9 11">ATCC 43984</strain>
    </source>
</reference>
<evidence type="ECO:0000256" key="1">
    <source>
        <dbReference type="ARBA" id="ARBA00010296"/>
    </source>
</evidence>
<evidence type="ECO:0000256" key="5">
    <source>
        <dbReference type="ARBA" id="ARBA00023139"/>
    </source>
</evidence>
<keyword evidence="3 7" id="KW-0732">Signal</keyword>
<dbReference type="GO" id="GO:0009636">
    <property type="term" value="P:response to toxic substance"/>
    <property type="evidence" value="ECO:0007669"/>
    <property type="project" value="InterPro"/>
</dbReference>
<dbReference type="InterPro" id="IPR012556">
    <property type="entry name" value="Entericidin"/>
</dbReference>
<dbReference type="Proteomes" id="UP001321908">
    <property type="component" value="Chromosome"/>
</dbReference>
<evidence type="ECO:0000313" key="9">
    <source>
        <dbReference type="EMBL" id="WQH10171.1"/>
    </source>
</evidence>
<reference evidence="8 10" key="1">
    <citation type="submission" date="2017-08" db="EMBL/GenBank/DDBJ databases">
        <authorList>
            <person name="de Groot N.N."/>
        </authorList>
    </citation>
    <scope>NUCLEOTIDE SEQUENCE [LARGE SCALE GENOMIC DNA]</scope>
    <source>
        <strain evidence="8 10">USBA 855</strain>
    </source>
</reference>
<organism evidence="8 10">
    <name type="scientific">Chromohalobacter canadensis</name>
    <dbReference type="NCBI Taxonomy" id="141389"/>
    <lineage>
        <taxon>Bacteria</taxon>
        <taxon>Pseudomonadati</taxon>
        <taxon>Pseudomonadota</taxon>
        <taxon>Gammaproteobacteria</taxon>
        <taxon>Oceanospirillales</taxon>
        <taxon>Halomonadaceae</taxon>
        <taxon>Chromohalobacter</taxon>
    </lineage>
</organism>
<dbReference type="EMBL" id="OBQJ01000002">
    <property type="protein sequence ID" value="SOC53547.1"/>
    <property type="molecule type" value="Genomic_DNA"/>
</dbReference>
<evidence type="ECO:0000256" key="3">
    <source>
        <dbReference type="ARBA" id="ARBA00022729"/>
    </source>
</evidence>
<keyword evidence="6 9" id="KW-0449">Lipoprotein</keyword>
<name>A0A285VI38_9GAMM</name>
<dbReference type="Pfam" id="PF08085">
    <property type="entry name" value="Entericidin"/>
    <property type="match status" value="1"/>
</dbReference>
<dbReference type="AlphaFoldDB" id="A0A285VI38"/>
<keyword evidence="5" id="KW-0564">Palmitate</keyword>